<reference evidence="1" key="1">
    <citation type="submission" date="2020-04" db="EMBL/GenBank/DDBJ databases">
        <authorList>
            <person name="Neveu A P."/>
        </authorList>
    </citation>
    <scope>NUCLEOTIDE SEQUENCE</scope>
    <source>
        <tissue evidence="1">Whole embryo</tissue>
    </source>
</reference>
<name>A0A6F9DL09_9ASCI</name>
<protein>
    <submittedName>
        <fullName evidence="1">Myosin catalytic light chain, smooth muscle1</fullName>
    </submittedName>
</protein>
<evidence type="ECO:0000313" key="1">
    <source>
        <dbReference type="EMBL" id="CAB3264134.1"/>
    </source>
</evidence>
<dbReference type="AlphaFoldDB" id="A0A6F9DL09"/>
<dbReference type="EMBL" id="LR788272">
    <property type="protein sequence ID" value="CAB3264134.1"/>
    <property type="molecule type" value="mRNA"/>
</dbReference>
<accession>A0A6F9DL09</accession>
<proteinExistence type="evidence at transcript level"/>
<gene>
    <name evidence="1" type="primary">Myl6b</name>
</gene>
<organism evidence="1">
    <name type="scientific">Phallusia mammillata</name>
    <dbReference type="NCBI Taxonomy" id="59560"/>
    <lineage>
        <taxon>Eukaryota</taxon>
        <taxon>Metazoa</taxon>
        <taxon>Chordata</taxon>
        <taxon>Tunicata</taxon>
        <taxon>Ascidiacea</taxon>
        <taxon>Phlebobranchia</taxon>
        <taxon>Ascidiidae</taxon>
        <taxon>Phallusia</taxon>
    </lineage>
</organism>
<sequence>MAVSQNKHHGHCLTLPSLLQEVEGSFVTFHSIWPTFDV</sequence>